<feature type="region of interest" description="Disordered" evidence="1">
    <location>
        <begin position="1"/>
        <end position="21"/>
    </location>
</feature>
<keyword evidence="3" id="KW-1185">Reference proteome</keyword>
<dbReference type="Proteomes" id="UP000275078">
    <property type="component" value="Unassembled WGS sequence"/>
</dbReference>
<evidence type="ECO:0000256" key="1">
    <source>
        <dbReference type="SAM" id="MobiDB-lite"/>
    </source>
</evidence>
<dbReference type="AlphaFoldDB" id="A0A3N4HNX2"/>
<gene>
    <name evidence="2" type="ORF">BJ508DRAFT_313723</name>
</gene>
<accession>A0A3N4HNX2</accession>
<sequence>MQIGAGRSNGQSPGPEAPSNSVDHLYRQLLRMAGQLWASIPPGRQYRSPRGRNPISYATLTKPHHEGKDRLGRTAFLIQLPAERATQPSTLSRSPPGLNKTPSVPAFSETIINTLSITIHSSNTTKPRTTLLSLSQQQEPVLSYIPTTLFLSVTMSNPCDDQCKRELQEAAKRRDDLWRASAMHSGPHGYAMPLTNTVLQQQAQNNYNNDKNDIYARAAARKAEEDRQRKEAEEKRRYDSVPPEQREK</sequence>
<feature type="compositionally biased region" description="Basic and acidic residues" evidence="1">
    <location>
        <begin position="221"/>
        <end position="248"/>
    </location>
</feature>
<proteinExistence type="predicted"/>
<evidence type="ECO:0000313" key="3">
    <source>
        <dbReference type="Proteomes" id="UP000275078"/>
    </source>
</evidence>
<evidence type="ECO:0000313" key="2">
    <source>
        <dbReference type="EMBL" id="RPA73520.1"/>
    </source>
</evidence>
<reference evidence="2 3" key="1">
    <citation type="journal article" date="2018" name="Nat. Ecol. Evol.">
        <title>Pezizomycetes genomes reveal the molecular basis of ectomycorrhizal truffle lifestyle.</title>
        <authorList>
            <person name="Murat C."/>
            <person name="Payen T."/>
            <person name="Noel B."/>
            <person name="Kuo A."/>
            <person name="Morin E."/>
            <person name="Chen J."/>
            <person name="Kohler A."/>
            <person name="Krizsan K."/>
            <person name="Balestrini R."/>
            <person name="Da Silva C."/>
            <person name="Montanini B."/>
            <person name="Hainaut M."/>
            <person name="Levati E."/>
            <person name="Barry K.W."/>
            <person name="Belfiori B."/>
            <person name="Cichocki N."/>
            <person name="Clum A."/>
            <person name="Dockter R.B."/>
            <person name="Fauchery L."/>
            <person name="Guy J."/>
            <person name="Iotti M."/>
            <person name="Le Tacon F."/>
            <person name="Lindquist E.A."/>
            <person name="Lipzen A."/>
            <person name="Malagnac F."/>
            <person name="Mello A."/>
            <person name="Molinier V."/>
            <person name="Miyauchi S."/>
            <person name="Poulain J."/>
            <person name="Riccioni C."/>
            <person name="Rubini A."/>
            <person name="Sitrit Y."/>
            <person name="Splivallo R."/>
            <person name="Traeger S."/>
            <person name="Wang M."/>
            <person name="Zifcakova L."/>
            <person name="Wipf D."/>
            <person name="Zambonelli A."/>
            <person name="Paolocci F."/>
            <person name="Nowrousian M."/>
            <person name="Ottonello S."/>
            <person name="Baldrian P."/>
            <person name="Spatafora J.W."/>
            <person name="Henrissat B."/>
            <person name="Nagy L.G."/>
            <person name="Aury J.M."/>
            <person name="Wincker P."/>
            <person name="Grigoriev I.V."/>
            <person name="Bonfante P."/>
            <person name="Martin F.M."/>
        </authorList>
    </citation>
    <scope>NUCLEOTIDE SEQUENCE [LARGE SCALE GENOMIC DNA]</scope>
    <source>
        <strain evidence="2 3">RN42</strain>
    </source>
</reference>
<organism evidence="2 3">
    <name type="scientific">Ascobolus immersus RN42</name>
    <dbReference type="NCBI Taxonomy" id="1160509"/>
    <lineage>
        <taxon>Eukaryota</taxon>
        <taxon>Fungi</taxon>
        <taxon>Dikarya</taxon>
        <taxon>Ascomycota</taxon>
        <taxon>Pezizomycotina</taxon>
        <taxon>Pezizomycetes</taxon>
        <taxon>Pezizales</taxon>
        <taxon>Ascobolaceae</taxon>
        <taxon>Ascobolus</taxon>
    </lineage>
</organism>
<feature type="compositionally biased region" description="Polar residues" evidence="1">
    <location>
        <begin position="8"/>
        <end position="21"/>
    </location>
</feature>
<dbReference type="EMBL" id="ML119818">
    <property type="protein sequence ID" value="RPA73520.1"/>
    <property type="molecule type" value="Genomic_DNA"/>
</dbReference>
<feature type="region of interest" description="Disordered" evidence="1">
    <location>
        <begin position="211"/>
        <end position="248"/>
    </location>
</feature>
<protein>
    <submittedName>
        <fullName evidence="2">Uncharacterized protein</fullName>
    </submittedName>
</protein>
<name>A0A3N4HNX2_ASCIM</name>